<dbReference type="GO" id="GO:0006355">
    <property type="term" value="P:regulation of DNA-templated transcription"/>
    <property type="evidence" value="ECO:0007669"/>
    <property type="project" value="InterPro"/>
</dbReference>
<keyword evidence="3" id="KW-1185">Reference proteome</keyword>
<sequence>MSVQITVRNVPNNVRDELAARAARRGQSMQEFLRQQLEVMATRPSTEELLERIRLRKAGANKTLSASDLLAARDADRR</sequence>
<evidence type="ECO:0000259" key="1">
    <source>
        <dbReference type="Pfam" id="PF22513"/>
    </source>
</evidence>
<organism evidence="2 3">
    <name type="scientific">Wenzhouxiangella limi</name>
    <dbReference type="NCBI Taxonomy" id="2707351"/>
    <lineage>
        <taxon>Bacteria</taxon>
        <taxon>Pseudomonadati</taxon>
        <taxon>Pseudomonadota</taxon>
        <taxon>Gammaproteobacteria</taxon>
        <taxon>Chromatiales</taxon>
        <taxon>Wenzhouxiangellaceae</taxon>
        <taxon>Wenzhouxiangella</taxon>
    </lineage>
</organism>
<accession>A0A845VAR5</accession>
<dbReference type="AlphaFoldDB" id="A0A845VAR5"/>
<protein>
    <recommendedName>
        <fullName evidence="1">Antitoxin FitA-like ribbon-helix-helix domain-containing protein</fullName>
    </recommendedName>
</protein>
<name>A0A845VAR5_9GAMM</name>
<proteinExistence type="predicted"/>
<dbReference type="SUPFAM" id="SSF47598">
    <property type="entry name" value="Ribbon-helix-helix"/>
    <property type="match status" value="1"/>
</dbReference>
<dbReference type="Gene3D" id="1.10.1220.10">
    <property type="entry name" value="Met repressor-like"/>
    <property type="match status" value="1"/>
</dbReference>
<dbReference type="Proteomes" id="UP000484885">
    <property type="component" value="Unassembled WGS sequence"/>
</dbReference>
<feature type="domain" description="Antitoxin FitA-like ribbon-helix-helix" evidence="1">
    <location>
        <begin position="4"/>
        <end position="38"/>
    </location>
</feature>
<reference evidence="2 3" key="1">
    <citation type="submission" date="2020-02" db="EMBL/GenBank/DDBJ databases">
        <authorList>
            <person name="Zhang X.-Y."/>
        </authorList>
    </citation>
    <scope>NUCLEOTIDE SEQUENCE [LARGE SCALE GENOMIC DNA]</scope>
    <source>
        <strain evidence="2 3">C33</strain>
    </source>
</reference>
<comment type="caution">
    <text evidence="2">The sequence shown here is derived from an EMBL/GenBank/DDBJ whole genome shotgun (WGS) entry which is preliminary data.</text>
</comment>
<gene>
    <name evidence="2" type="ORF">G3I74_01525</name>
</gene>
<dbReference type="EMBL" id="JAAGSC010000031">
    <property type="protein sequence ID" value="NDY94409.1"/>
    <property type="molecule type" value="Genomic_DNA"/>
</dbReference>
<dbReference type="InterPro" id="IPR010985">
    <property type="entry name" value="Ribbon_hlx_hlx"/>
</dbReference>
<dbReference type="InterPro" id="IPR013321">
    <property type="entry name" value="Arc_rbn_hlx_hlx"/>
</dbReference>
<evidence type="ECO:0000313" key="3">
    <source>
        <dbReference type="Proteomes" id="UP000484885"/>
    </source>
</evidence>
<dbReference type="InterPro" id="IPR053853">
    <property type="entry name" value="FitA-like_RHH"/>
</dbReference>
<evidence type="ECO:0000313" key="2">
    <source>
        <dbReference type="EMBL" id="NDY94409.1"/>
    </source>
</evidence>
<dbReference type="Pfam" id="PF22513">
    <property type="entry name" value="FitA-like_RHH"/>
    <property type="match status" value="1"/>
</dbReference>